<evidence type="ECO:0000256" key="1">
    <source>
        <dbReference type="ARBA" id="ARBA00003548"/>
    </source>
</evidence>
<dbReference type="PANTHER" id="PTHR13475">
    <property type="entry name" value="NEUGRIN"/>
    <property type="match status" value="1"/>
</dbReference>
<dbReference type="GO" id="GO:0005739">
    <property type="term" value="C:mitochondrion"/>
    <property type="evidence" value="ECO:0007669"/>
    <property type="project" value="UniProtKB-SubCell"/>
</dbReference>
<name>A0AAV5QT40_9ASCO</name>
<proteinExistence type="inferred from homology"/>
<dbReference type="InterPro" id="IPR010487">
    <property type="entry name" value="NGRN/Rrg9"/>
</dbReference>
<reference evidence="6 7" key="1">
    <citation type="journal article" date="2023" name="Elife">
        <title>Identification of key yeast species and microbe-microbe interactions impacting larval growth of Drosophila in the wild.</title>
        <authorList>
            <person name="Mure A."/>
            <person name="Sugiura Y."/>
            <person name="Maeda R."/>
            <person name="Honda K."/>
            <person name="Sakurai N."/>
            <person name="Takahashi Y."/>
            <person name="Watada M."/>
            <person name="Katoh T."/>
            <person name="Gotoh A."/>
            <person name="Gotoh Y."/>
            <person name="Taniguchi I."/>
            <person name="Nakamura K."/>
            <person name="Hayashi T."/>
            <person name="Katayama T."/>
            <person name="Uemura T."/>
            <person name="Hattori Y."/>
        </authorList>
    </citation>
    <scope>NUCLEOTIDE SEQUENCE [LARGE SCALE GENOMIC DNA]</scope>
    <source>
        <strain evidence="6 7">SC-9</strain>
    </source>
</reference>
<accession>A0AAV5QT40</accession>
<feature type="compositionally biased region" description="Polar residues" evidence="5">
    <location>
        <begin position="244"/>
        <end position="254"/>
    </location>
</feature>
<evidence type="ECO:0000256" key="2">
    <source>
        <dbReference type="ARBA" id="ARBA00004173"/>
    </source>
</evidence>
<evidence type="ECO:0000313" key="7">
    <source>
        <dbReference type="Proteomes" id="UP001360560"/>
    </source>
</evidence>
<organism evidence="6 7">
    <name type="scientific">Saccharomycopsis crataegensis</name>
    <dbReference type="NCBI Taxonomy" id="43959"/>
    <lineage>
        <taxon>Eukaryota</taxon>
        <taxon>Fungi</taxon>
        <taxon>Dikarya</taxon>
        <taxon>Ascomycota</taxon>
        <taxon>Saccharomycotina</taxon>
        <taxon>Saccharomycetes</taxon>
        <taxon>Saccharomycopsidaceae</taxon>
        <taxon>Saccharomycopsis</taxon>
    </lineage>
</organism>
<protein>
    <recommendedName>
        <fullName evidence="4">Required for respiratory growth protein 9, mitochondrial</fullName>
    </recommendedName>
</protein>
<evidence type="ECO:0000256" key="5">
    <source>
        <dbReference type="SAM" id="MobiDB-lite"/>
    </source>
</evidence>
<evidence type="ECO:0000256" key="4">
    <source>
        <dbReference type="ARBA" id="ARBA00013566"/>
    </source>
</evidence>
<comment type="subcellular location">
    <subcellularLocation>
        <location evidence="2">Mitochondrion</location>
    </subcellularLocation>
</comment>
<keyword evidence="7" id="KW-1185">Reference proteome</keyword>
<sequence length="295" mass="35371">MIILRWVRGGEYISNYRSIWSNRSSYWLPNKHSYSIRSLHSATQCLQKTIPKNKKQDQNQTKRPLKIEHKSSWDLPQLSYVKPKLSAPVEEEQRSPKDKVPKMDRFELVNSIKPLTRHKSLKELFKDPKVPEWKKQKEALKNKFGDQGWNPMRKISREEMKSVKFLKAQNPNINNTQLADYFKVSPESIRRILKSKWEPKSLEEDEALYERWKRRGEKIKEMMNNNSHNQKSNFNKQAYNFNKQTSNYRSSKPSSDLKFVSEEEKPKVFSKQKKYLSKRQIKIQKRTKKPKSYFE</sequence>
<feature type="compositionally biased region" description="Basic residues" evidence="5">
    <location>
        <begin position="268"/>
        <end position="295"/>
    </location>
</feature>
<dbReference type="AlphaFoldDB" id="A0AAV5QT40"/>
<dbReference type="PANTHER" id="PTHR13475:SF3">
    <property type="entry name" value="NEUGRIN"/>
    <property type="match status" value="1"/>
</dbReference>
<comment type="caution">
    <text evidence="6">The sequence shown here is derived from an EMBL/GenBank/DDBJ whole genome shotgun (WGS) entry which is preliminary data.</text>
</comment>
<evidence type="ECO:0000313" key="6">
    <source>
        <dbReference type="EMBL" id="GMM37770.1"/>
    </source>
</evidence>
<comment type="function">
    <text evidence="1">Required for respiratory activity and maintenance and expression of the mitochondrial genome.</text>
</comment>
<dbReference type="GeneID" id="90075745"/>
<dbReference type="Proteomes" id="UP001360560">
    <property type="component" value="Unassembled WGS sequence"/>
</dbReference>
<dbReference type="RefSeq" id="XP_064854766.1">
    <property type="nucleotide sequence ID" value="XM_064998694.1"/>
</dbReference>
<comment type="similarity">
    <text evidence="3">Belongs to the RRG9 family.</text>
</comment>
<dbReference type="GO" id="GO:0005634">
    <property type="term" value="C:nucleus"/>
    <property type="evidence" value="ECO:0007669"/>
    <property type="project" value="TreeGrafter"/>
</dbReference>
<gene>
    <name evidence="6" type="ORF">DASC09_050950</name>
</gene>
<evidence type="ECO:0000256" key="3">
    <source>
        <dbReference type="ARBA" id="ARBA00010895"/>
    </source>
</evidence>
<feature type="region of interest" description="Disordered" evidence="5">
    <location>
        <begin position="244"/>
        <end position="295"/>
    </location>
</feature>
<dbReference type="EMBL" id="BTFZ01000012">
    <property type="protein sequence ID" value="GMM37770.1"/>
    <property type="molecule type" value="Genomic_DNA"/>
</dbReference>